<dbReference type="EMBL" id="NRRV01000005">
    <property type="protein sequence ID" value="MBK1629753.1"/>
    <property type="molecule type" value="Genomic_DNA"/>
</dbReference>
<organism evidence="1 2">
    <name type="scientific">Thiohalocapsa halophila</name>
    <dbReference type="NCBI Taxonomy" id="69359"/>
    <lineage>
        <taxon>Bacteria</taxon>
        <taxon>Pseudomonadati</taxon>
        <taxon>Pseudomonadota</taxon>
        <taxon>Gammaproteobacteria</taxon>
        <taxon>Chromatiales</taxon>
        <taxon>Chromatiaceae</taxon>
        <taxon>Thiohalocapsa</taxon>
    </lineage>
</organism>
<reference evidence="1 2" key="1">
    <citation type="journal article" date="2020" name="Microorganisms">
        <title>Osmotic Adaptation and Compatible Solute Biosynthesis of Phototrophic Bacteria as Revealed from Genome Analyses.</title>
        <authorList>
            <person name="Imhoff J.F."/>
            <person name="Rahn T."/>
            <person name="Kunzel S."/>
            <person name="Keller A."/>
            <person name="Neulinger S.C."/>
        </authorList>
    </citation>
    <scope>NUCLEOTIDE SEQUENCE [LARGE SCALE GENOMIC DNA]</scope>
    <source>
        <strain evidence="1 2">DSM 6210</strain>
    </source>
</reference>
<protein>
    <recommendedName>
        <fullName evidence="3">Class I SAM-dependent methyltransferase</fullName>
    </recommendedName>
</protein>
<dbReference type="InterPro" id="IPR029063">
    <property type="entry name" value="SAM-dependent_MTases_sf"/>
</dbReference>
<evidence type="ECO:0000313" key="1">
    <source>
        <dbReference type="EMBL" id="MBK1629753.1"/>
    </source>
</evidence>
<dbReference type="Gene3D" id="3.40.50.150">
    <property type="entry name" value="Vaccinia Virus protein VP39"/>
    <property type="match status" value="1"/>
</dbReference>
<dbReference type="CDD" id="cd02440">
    <property type="entry name" value="AdoMet_MTases"/>
    <property type="match status" value="1"/>
</dbReference>
<dbReference type="Pfam" id="PF13489">
    <property type="entry name" value="Methyltransf_23"/>
    <property type="match status" value="1"/>
</dbReference>
<proteinExistence type="predicted"/>
<comment type="caution">
    <text evidence="1">The sequence shown here is derived from an EMBL/GenBank/DDBJ whole genome shotgun (WGS) entry which is preliminary data.</text>
</comment>
<evidence type="ECO:0000313" key="2">
    <source>
        <dbReference type="Proteomes" id="UP000748752"/>
    </source>
</evidence>
<dbReference type="Proteomes" id="UP000748752">
    <property type="component" value="Unassembled WGS sequence"/>
</dbReference>
<evidence type="ECO:0008006" key="3">
    <source>
        <dbReference type="Google" id="ProtNLM"/>
    </source>
</evidence>
<name>A0ABS1CCW5_9GAMM</name>
<dbReference type="SUPFAM" id="SSF53335">
    <property type="entry name" value="S-adenosyl-L-methionine-dependent methyltransferases"/>
    <property type="match status" value="1"/>
</dbReference>
<keyword evidence="2" id="KW-1185">Reference proteome</keyword>
<accession>A0ABS1CCW5</accession>
<gene>
    <name evidence="1" type="ORF">CKO31_03155</name>
</gene>
<sequence>MSGGYKVRENSRSGSVKAADIEQYDSGFFLDHTARQGYATLAHLLFRLFKPTSAVDFGCGIGETLFHLRRRGVVVFGIDGSPASAEFARIPMNIVDLTKRITLESKFDLAISTEVGEHLPESAADAFVGSIAGHGVDVFFTAAQPGQGGRGHINCQPKGYWEEKFAAQGMERARIAEASIRLGMLPMRWGGIPWISRNLQVFTRSPGRLNARGLWLGMFFAAESVYWRARASRLGGGVYWVPGGETSPLGR</sequence>